<gene>
    <name evidence="1" type="ordered locus">MYPU_6530</name>
</gene>
<dbReference type="AlphaFoldDB" id="Q98PR6"/>
<dbReference type="SUPFAM" id="SSF49785">
    <property type="entry name" value="Galactose-binding domain-like"/>
    <property type="match status" value="1"/>
</dbReference>
<dbReference type="HOGENOM" id="CLU_1946447_0_0_14"/>
<dbReference type="PIR" id="E90593">
    <property type="entry name" value="E90593"/>
</dbReference>
<protein>
    <submittedName>
        <fullName evidence="1">Uncharacterized protein</fullName>
    </submittedName>
</protein>
<name>Q98PR6_MYCPU</name>
<proteinExistence type="predicted"/>
<dbReference type="InterPro" id="IPR008979">
    <property type="entry name" value="Galactose-bd-like_sf"/>
</dbReference>
<dbReference type="RefSeq" id="WP_010925454.1">
    <property type="nucleotide sequence ID" value="NC_002771.1"/>
</dbReference>
<accession>Q98PR6</accession>
<organism evidence="2">
    <name type="scientific">Mycoplasmopsis pulmonis (strain UAB CTIP)</name>
    <name type="common">Mycoplasma pulmonis</name>
    <dbReference type="NCBI Taxonomy" id="272635"/>
    <lineage>
        <taxon>Bacteria</taxon>
        <taxon>Bacillati</taxon>
        <taxon>Mycoplasmatota</taxon>
        <taxon>Mycoplasmoidales</taxon>
        <taxon>Metamycoplasmataceae</taxon>
        <taxon>Mycoplasmopsis</taxon>
    </lineage>
</organism>
<keyword evidence="2" id="KW-1185">Reference proteome</keyword>
<dbReference type="KEGG" id="mpu:MYPU_6530"/>
<evidence type="ECO:0000313" key="1">
    <source>
        <dbReference type="EMBL" id="CAC13826.1"/>
    </source>
</evidence>
<dbReference type="BioCyc" id="MPUL272635:G1GT6-661-MONOMER"/>
<sequence length="129" mass="15211">MKLDLLNLSLNTLGAFVPKQHQVVKVNEDVVDKNILKNYNDLVEKYRRHDILKITIAIKNKQYFVNEIKNKFTDFVFLALNKVSTFRNKNIEVASLYATKDGWYDIKVKQYKKMSRNQSYDLAISYSIQ</sequence>
<dbReference type="Proteomes" id="UP000000528">
    <property type="component" value="Chromosome"/>
</dbReference>
<dbReference type="EMBL" id="AL445565">
    <property type="protein sequence ID" value="CAC13826.1"/>
    <property type="molecule type" value="Genomic_DNA"/>
</dbReference>
<reference evidence="1 2" key="1">
    <citation type="journal article" date="2001" name="Nucleic Acids Res.">
        <title>The complete genome sequence of the murine respiratory pathogen Mycoplasma pulmonis.</title>
        <authorList>
            <person name="Chambaud I."/>
            <person name="Heilig R."/>
            <person name="Ferris S."/>
            <person name="Barbe V."/>
            <person name="Samson D."/>
            <person name="Galisson F."/>
            <person name="Moszer I."/>
            <person name="Dybvig K."/>
            <person name="Wroblewski H."/>
            <person name="Viari A."/>
            <person name="Rocha E.P.C."/>
            <person name="Blanchard A."/>
        </authorList>
    </citation>
    <scope>NUCLEOTIDE SEQUENCE [LARGE SCALE GENOMIC DNA]</scope>
    <source>
        <strain evidence="1 2">UAB CTIP</strain>
    </source>
</reference>
<evidence type="ECO:0000313" key="2">
    <source>
        <dbReference type="Proteomes" id="UP000000528"/>
    </source>
</evidence>